<comment type="caution">
    <text evidence="1">The sequence shown here is derived from an EMBL/GenBank/DDBJ whole genome shotgun (WGS) entry which is preliminary data.</text>
</comment>
<dbReference type="EMBL" id="JBHSMX010000013">
    <property type="protein sequence ID" value="MFC5521296.1"/>
    <property type="molecule type" value="Genomic_DNA"/>
</dbReference>
<reference evidence="2" key="1">
    <citation type="journal article" date="2019" name="Int. J. Syst. Evol. Microbiol.">
        <title>The Global Catalogue of Microorganisms (GCM) 10K type strain sequencing project: providing services to taxonomists for standard genome sequencing and annotation.</title>
        <authorList>
            <consortium name="The Broad Institute Genomics Platform"/>
            <consortium name="The Broad Institute Genome Sequencing Center for Infectious Disease"/>
            <person name="Wu L."/>
            <person name="Ma J."/>
        </authorList>
    </citation>
    <scope>NUCLEOTIDE SEQUENCE [LARGE SCALE GENOMIC DNA]</scope>
    <source>
        <strain evidence="2">CGMCC 4.7277</strain>
    </source>
</reference>
<protein>
    <recommendedName>
        <fullName evidence="3">Alpha/beta hydrolase</fullName>
    </recommendedName>
</protein>
<evidence type="ECO:0008006" key="3">
    <source>
        <dbReference type="Google" id="ProtNLM"/>
    </source>
</evidence>
<evidence type="ECO:0000313" key="2">
    <source>
        <dbReference type="Proteomes" id="UP001596084"/>
    </source>
</evidence>
<keyword evidence="2" id="KW-1185">Reference proteome</keyword>
<organism evidence="1 2">
    <name type="scientific">Polaromonas jejuensis</name>
    <dbReference type="NCBI Taxonomy" id="457502"/>
    <lineage>
        <taxon>Bacteria</taxon>
        <taxon>Pseudomonadati</taxon>
        <taxon>Pseudomonadota</taxon>
        <taxon>Betaproteobacteria</taxon>
        <taxon>Burkholderiales</taxon>
        <taxon>Comamonadaceae</taxon>
        <taxon>Polaromonas</taxon>
    </lineage>
</organism>
<proteinExistence type="predicted"/>
<dbReference type="RefSeq" id="WP_377372014.1">
    <property type="nucleotide sequence ID" value="NZ_JBHSMX010000013.1"/>
</dbReference>
<dbReference type="SUPFAM" id="SSF53474">
    <property type="entry name" value="alpha/beta-Hydrolases"/>
    <property type="match status" value="1"/>
</dbReference>
<dbReference type="Proteomes" id="UP001596084">
    <property type="component" value="Unassembled WGS sequence"/>
</dbReference>
<accession>A0ABW0Q8X9</accession>
<dbReference type="Gene3D" id="3.40.50.1820">
    <property type="entry name" value="alpha/beta hydrolase"/>
    <property type="match status" value="1"/>
</dbReference>
<sequence>MTMPRARLEVHLPTPVIWATDDTALPPALLDGLSDFVPRMSLRRVDGATHWIVHEQPERIARYLQEFLRSVPGGSADLLLIR</sequence>
<dbReference type="InterPro" id="IPR029058">
    <property type="entry name" value="AB_hydrolase_fold"/>
</dbReference>
<evidence type="ECO:0000313" key="1">
    <source>
        <dbReference type="EMBL" id="MFC5521296.1"/>
    </source>
</evidence>
<name>A0ABW0Q8X9_9BURK</name>
<gene>
    <name evidence="1" type="ORF">ACFPP7_10255</name>
</gene>